<proteinExistence type="inferred from homology"/>
<protein>
    <submittedName>
        <fullName evidence="7">ArgP/LysG family DNA-binding transcriptional regulator</fullName>
    </submittedName>
</protein>
<dbReference type="Pfam" id="PF00126">
    <property type="entry name" value="HTH_1"/>
    <property type="match status" value="1"/>
</dbReference>
<organism evidence="7 8">
    <name type="scientific">Brachybacterium kimchii</name>
    <dbReference type="NCBI Taxonomy" id="2942909"/>
    <lineage>
        <taxon>Bacteria</taxon>
        <taxon>Bacillati</taxon>
        <taxon>Actinomycetota</taxon>
        <taxon>Actinomycetes</taxon>
        <taxon>Micrococcales</taxon>
        <taxon>Dermabacteraceae</taxon>
        <taxon>Brachybacterium</taxon>
    </lineage>
</organism>
<dbReference type="Proteomes" id="UP001055868">
    <property type="component" value="Chromosome"/>
</dbReference>
<dbReference type="NCBIfam" id="TIGR03298">
    <property type="entry name" value="argP"/>
    <property type="match status" value="1"/>
</dbReference>
<keyword evidence="8" id="KW-1185">Reference proteome</keyword>
<dbReference type="InterPro" id="IPR050176">
    <property type="entry name" value="LTTR"/>
</dbReference>
<name>A0ABY4NA68_9MICO</name>
<dbReference type="InterPro" id="IPR017685">
    <property type="entry name" value="ArgP"/>
</dbReference>
<keyword evidence="3 7" id="KW-0238">DNA-binding</keyword>
<dbReference type="SUPFAM" id="SSF53850">
    <property type="entry name" value="Periplasmic binding protein-like II"/>
    <property type="match status" value="1"/>
</dbReference>
<evidence type="ECO:0000256" key="1">
    <source>
        <dbReference type="ARBA" id="ARBA00009437"/>
    </source>
</evidence>
<comment type="similarity">
    <text evidence="1">Belongs to the LysR transcriptional regulatory family.</text>
</comment>
<keyword evidence="2" id="KW-0805">Transcription regulation</keyword>
<evidence type="ECO:0000259" key="6">
    <source>
        <dbReference type="PROSITE" id="PS50931"/>
    </source>
</evidence>
<gene>
    <name evidence="7" type="ORF">M4486_09165</name>
</gene>
<dbReference type="Gene3D" id="3.40.190.290">
    <property type="match status" value="1"/>
</dbReference>
<dbReference type="RefSeq" id="WP_249480849.1">
    <property type="nucleotide sequence ID" value="NZ_CP097218.1"/>
</dbReference>
<sequence>MSTDPLRVAPTRIDPVLAQTLATVVDEGSLEAASRRLHLTPSAVSQRVRQLEQQLGRRMLVRSRPVSATGAGQAVIRFARRHALIEHEAHEALGLDGEAQAPRISVAVNSDSSATWFIEPLAAFVAAHDVQVEVLREDQDATARLLESGAAMAAVTSSAQASPGCSVTPLGSLVYEAVASPAWCERWGEGSGTGRGAEPPSADVLSRAPRIDFDRTDQLQAQWLRAHAVGPADAPRHLVPSTHDLASAVVEGLGWAMMPLQQSVPLREEGRLIPLGGPEVATPLYWQAWRTPPALLRDLGEHVEAAARRELRAG</sequence>
<evidence type="ECO:0000256" key="4">
    <source>
        <dbReference type="ARBA" id="ARBA00023159"/>
    </source>
</evidence>
<dbReference type="InterPro" id="IPR000847">
    <property type="entry name" value="LysR_HTH_N"/>
</dbReference>
<reference evidence="7" key="1">
    <citation type="submission" date="2022-05" db="EMBL/GenBank/DDBJ databases">
        <title>Genomic analysis of Brachybacterium sp. CBA3104.</title>
        <authorList>
            <person name="Roh S.W."/>
            <person name="Kim Y.B."/>
            <person name="Kim Y."/>
        </authorList>
    </citation>
    <scope>NUCLEOTIDE SEQUENCE</scope>
    <source>
        <strain evidence="7">CBA3104</strain>
    </source>
</reference>
<evidence type="ECO:0000256" key="2">
    <source>
        <dbReference type="ARBA" id="ARBA00023015"/>
    </source>
</evidence>
<keyword evidence="4" id="KW-0010">Activator</keyword>
<dbReference type="PANTHER" id="PTHR30579">
    <property type="entry name" value="TRANSCRIPTIONAL REGULATOR"/>
    <property type="match status" value="1"/>
</dbReference>
<dbReference type="Pfam" id="PF03466">
    <property type="entry name" value="LysR_substrate"/>
    <property type="match status" value="1"/>
</dbReference>
<feature type="domain" description="HTH lysR-type" evidence="6">
    <location>
        <begin position="13"/>
        <end position="69"/>
    </location>
</feature>
<keyword evidence="5" id="KW-0804">Transcription</keyword>
<evidence type="ECO:0000256" key="3">
    <source>
        <dbReference type="ARBA" id="ARBA00023125"/>
    </source>
</evidence>
<accession>A0ABY4NA68</accession>
<evidence type="ECO:0000313" key="7">
    <source>
        <dbReference type="EMBL" id="UQN31427.1"/>
    </source>
</evidence>
<dbReference type="GO" id="GO:0003677">
    <property type="term" value="F:DNA binding"/>
    <property type="evidence" value="ECO:0007669"/>
    <property type="project" value="UniProtKB-KW"/>
</dbReference>
<dbReference type="InterPro" id="IPR036388">
    <property type="entry name" value="WH-like_DNA-bd_sf"/>
</dbReference>
<dbReference type="PROSITE" id="PS50931">
    <property type="entry name" value="HTH_LYSR"/>
    <property type="match status" value="1"/>
</dbReference>
<dbReference type="NCBIfam" id="NF002964">
    <property type="entry name" value="PRK03635.1"/>
    <property type="match status" value="1"/>
</dbReference>
<evidence type="ECO:0000256" key="5">
    <source>
        <dbReference type="ARBA" id="ARBA00023163"/>
    </source>
</evidence>
<dbReference type="InterPro" id="IPR036390">
    <property type="entry name" value="WH_DNA-bd_sf"/>
</dbReference>
<dbReference type="InterPro" id="IPR005119">
    <property type="entry name" value="LysR_subst-bd"/>
</dbReference>
<evidence type="ECO:0000313" key="8">
    <source>
        <dbReference type="Proteomes" id="UP001055868"/>
    </source>
</evidence>
<dbReference type="PANTHER" id="PTHR30579:SF2">
    <property type="entry name" value="HTH-TYPE TRANSCRIPTIONAL REGULATOR ARGP"/>
    <property type="match status" value="1"/>
</dbReference>
<dbReference type="EMBL" id="CP097218">
    <property type="protein sequence ID" value="UQN31427.1"/>
    <property type="molecule type" value="Genomic_DNA"/>
</dbReference>
<dbReference type="Gene3D" id="1.10.10.10">
    <property type="entry name" value="Winged helix-like DNA-binding domain superfamily/Winged helix DNA-binding domain"/>
    <property type="match status" value="1"/>
</dbReference>
<dbReference type="SUPFAM" id="SSF46785">
    <property type="entry name" value="Winged helix' DNA-binding domain"/>
    <property type="match status" value="1"/>
</dbReference>